<name>A0A3E1Q669_9FLAO</name>
<dbReference type="Proteomes" id="UP000261082">
    <property type="component" value="Unassembled WGS sequence"/>
</dbReference>
<dbReference type="InterPro" id="IPR037151">
    <property type="entry name" value="AlkB-like_sf"/>
</dbReference>
<evidence type="ECO:0000313" key="10">
    <source>
        <dbReference type="EMBL" id="RFN57622.1"/>
    </source>
</evidence>
<keyword evidence="11" id="KW-1185">Reference proteome</keyword>
<dbReference type="GO" id="GO:0016787">
    <property type="term" value="F:hydrolase activity"/>
    <property type="evidence" value="ECO:0007669"/>
    <property type="project" value="UniProtKB-ARBA"/>
</dbReference>
<dbReference type="EMBL" id="QVID01000003">
    <property type="protein sequence ID" value="RFN57622.1"/>
    <property type="molecule type" value="Genomic_DNA"/>
</dbReference>
<organism evidence="10 11">
    <name type="scientific">Marixanthomonas ophiurae</name>
    <dbReference type="NCBI Taxonomy" id="387659"/>
    <lineage>
        <taxon>Bacteria</taxon>
        <taxon>Pseudomonadati</taxon>
        <taxon>Bacteroidota</taxon>
        <taxon>Flavobacteriia</taxon>
        <taxon>Flavobacteriales</taxon>
        <taxon>Flavobacteriaceae</taxon>
        <taxon>Marixanthomonas</taxon>
    </lineage>
</organism>
<dbReference type="RefSeq" id="WP_117160505.1">
    <property type="nucleotide sequence ID" value="NZ_QVID01000003.1"/>
</dbReference>
<dbReference type="OrthoDB" id="190276at2"/>
<dbReference type="PANTHER" id="PTHR31212:SF4">
    <property type="entry name" value="ALPHA-KETOGLUTARATE-DEPENDENT DIOXYGENASE ALKB HOMOLOG 3"/>
    <property type="match status" value="1"/>
</dbReference>
<dbReference type="InterPro" id="IPR032854">
    <property type="entry name" value="ALKBH3"/>
</dbReference>
<keyword evidence="8" id="KW-0234">DNA repair</keyword>
<dbReference type="InterPro" id="IPR005123">
    <property type="entry name" value="Oxoglu/Fe-dep_dioxygenase_dom"/>
</dbReference>
<keyword evidence="6" id="KW-0560">Oxidoreductase</keyword>
<protein>
    <submittedName>
        <fullName evidence="10">Alpha-ketoglutarate-dependent dioxygenase AlkB</fullName>
    </submittedName>
</protein>
<dbReference type="Pfam" id="PF13532">
    <property type="entry name" value="2OG-FeII_Oxy_2"/>
    <property type="match status" value="1"/>
</dbReference>
<evidence type="ECO:0000256" key="2">
    <source>
        <dbReference type="ARBA" id="ARBA00022723"/>
    </source>
</evidence>
<evidence type="ECO:0000256" key="6">
    <source>
        <dbReference type="ARBA" id="ARBA00023002"/>
    </source>
</evidence>
<dbReference type="AlphaFoldDB" id="A0A3E1Q669"/>
<keyword evidence="3" id="KW-0227">DNA damage</keyword>
<dbReference type="PROSITE" id="PS51471">
    <property type="entry name" value="FE2OG_OXY"/>
    <property type="match status" value="1"/>
</dbReference>
<dbReference type="GO" id="GO:0140097">
    <property type="term" value="F:catalytic activity, acting on DNA"/>
    <property type="evidence" value="ECO:0007669"/>
    <property type="project" value="UniProtKB-ARBA"/>
</dbReference>
<evidence type="ECO:0000256" key="7">
    <source>
        <dbReference type="ARBA" id="ARBA00023004"/>
    </source>
</evidence>
<keyword evidence="4" id="KW-0460">Magnesium</keyword>
<keyword evidence="7" id="KW-0408">Iron</keyword>
<evidence type="ECO:0000259" key="9">
    <source>
        <dbReference type="PROSITE" id="PS51471"/>
    </source>
</evidence>
<dbReference type="SUPFAM" id="SSF51197">
    <property type="entry name" value="Clavaminate synthase-like"/>
    <property type="match status" value="1"/>
</dbReference>
<comment type="caution">
    <text evidence="10">The sequence shown here is derived from an EMBL/GenBank/DDBJ whole genome shotgun (WGS) entry which is preliminary data.</text>
</comment>
<accession>A0A3E1Q669</accession>
<evidence type="ECO:0000256" key="1">
    <source>
        <dbReference type="ARBA" id="ARBA00001954"/>
    </source>
</evidence>
<sequence>MTPLFPSEENNTPIQPTLPNAEVVYHPHFISEKKADTYFETLLNETDWQQDDITVFGKKYKQPRLTALYGESGKSYSYSGITMTPLPLTPVLTKIKNKVEEISSENFNVVLLNLYRDGKDSNGWHSDDEKELDKNPVIASVSFGAERMFHLKHKHDKASKYKVNLKNGSLLVMKGQTQHFWKHQIPKTKKNVSPRINLTFRKIVSH</sequence>
<dbReference type="FunFam" id="2.60.120.590:FF:000004">
    <property type="entry name" value="DNA oxidative demethylase ALKBH2"/>
    <property type="match status" value="1"/>
</dbReference>
<evidence type="ECO:0000256" key="4">
    <source>
        <dbReference type="ARBA" id="ARBA00022842"/>
    </source>
</evidence>
<dbReference type="GO" id="GO:0006307">
    <property type="term" value="P:DNA alkylation repair"/>
    <property type="evidence" value="ECO:0007669"/>
    <property type="project" value="InterPro"/>
</dbReference>
<feature type="domain" description="Fe2OG dioxygenase" evidence="9">
    <location>
        <begin position="106"/>
        <end position="204"/>
    </location>
</feature>
<keyword evidence="5 10" id="KW-0223">Dioxygenase</keyword>
<dbReference type="GO" id="GO:0016705">
    <property type="term" value="F:oxidoreductase activity, acting on paired donors, with incorporation or reduction of molecular oxygen"/>
    <property type="evidence" value="ECO:0007669"/>
    <property type="project" value="UniProtKB-ARBA"/>
</dbReference>
<reference evidence="10 11" key="1">
    <citation type="journal article" date="2007" name="Int. J. Syst. Evol. Microbiol.">
        <title>Marixanthomonas ophiurae gen. nov., sp. nov., a marine bacterium of the family Flavobacteriaceae isolated from a deep-sea brittle star.</title>
        <authorList>
            <person name="Romanenko L.A."/>
            <person name="Uchino M."/>
            <person name="Frolova G.M."/>
            <person name="Mikhailov V.V."/>
        </authorList>
    </citation>
    <scope>NUCLEOTIDE SEQUENCE [LARGE SCALE GENOMIC DNA]</scope>
    <source>
        <strain evidence="10 11">KMM 3046</strain>
    </source>
</reference>
<comment type="cofactor">
    <cofactor evidence="1">
        <name>Fe(2+)</name>
        <dbReference type="ChEBI" id="CHEBI:29033"/>
    </cofactor>
</comment>
<evidence type="ECO:0000256" key="3">
    <source>
        <dbReference type="ARBA" id="ARBA00022763"/>
    </source>
</evidence>
<dbReference type="PANTHER" id="PTHR31212">
    <property type="entry name" value="ALPHA-KETOGLUTARATE-DEPENDENT DIOXYGENASE ALKB HOMOLOG 3"/>
    <property type="match status" value="1"/>
</dbReference>
<dbReference type="GO" id="GO:0032451">
    <property type="term" value="F:demethylase activity"/>
    <property type="evidence" value="ECO:0007669"/>
    <property type="project" value="UniProtKB-ARBA"/>
</dbReference>
<proteinExistence type="predicted"/>
<dbReference type="Gene3D" id="2.60.120.590">
    <property type="entry name" value="Alpha-ketoglutarate-dependent dioxygenase AlkB-like"/>
    <property type="match status" value="1"/>
</dbReference>
<dbReference type="InterPro" id="IPR027450">
    <property type="entry name" value="AlkB-like"/>
</dbReference>
<dbReference type="GO" id="GO:0051213">
    <property type="term" value="F:dioxygenase activity"/>
    <property type="evidence" value="ECO:0007669"/>
    <property type="project" value="UniProtKB-KW"/>
</dbReference>
<gene>
    <name evidence="10" type="ORF">DZ858_14995</name>
</gene>
<evidence type="ECO:0000313" key="11">
    <source>
        <dbReference type="Proteomes" id="UP000261082"/>
    </source>
</evidence>
<dbReference type="GO" id="GO:0046872">
    <property type="term" value="F:metal ion binding"/>
    <property type="evidence" value="ECO:0007669"/>
    <property type="project" value="UniProtKB-KW"/>
</dbReference>
<keyword evidence="2" id="KW-0479">Metal-binding</keyword>
<evidence type="ECO:0000256" key="8">
    <source>
        <dbReference type="ARBA" id="ARBA00023204"/>
    </source>
</evidence>
<evidence type="ECO:0000256" key="5">
    <source>
        <dbReference type="ARBA" id="ARBA00022964"/>
    </source>
</evidence>